<name>A0A7S4UMX5_9STRA</name>
<reference evidence="3" key="1">
    <citation type="submission" date="2021-01" db="EMBL/GenBank/DDBJ databases">
        <authorList>
            <person name="Corre E."/>
            <person name="Pelletier E."/>
            <person name="Niang G."/>
            <person name="Scheremetjew M."/>
            <person name="Finn R."/>
            <person name="Kale V."/>
            <person name="Holt S."/>
            <person name="Cochrane G."/>
            <person name="Meng A."/>
            <person name="Brown T."/>
            <person name="Cohen L."/>
        </authorList>
    </citation>
    <scope>NUCLEOTIDE SEQUENCE</scope>
    <source>
        <strain evidence="3">GSO104</strain>
    </source>
</reference>
<evidence type="ECO:0000313" key="3">
    <source>
        <dbReference type="EMBL" id="CAE4579262.1"/>
    </source>
</evidence>
<feature type="compositionally biased region" description="Polar residues" evidence="1">
    <location>
        <begin position="102"/>
        <end position="120"/>
    </location>
</feature>
<sequence length="306" mass="35021">MRVIRSSSKPSRICRLSRSQRFVGSIYMIAGLSLTMFMTQYAVLSLMISKSSFLPEVDAFTTNVYFSNLSQRKDNDYDTCIFAATLPSHGRNKVRSRGRGTRNVNKGKNTGPNFGANSYRANHHNSRKRRFTDRFTYYNSTAIREQWRQDDADIQLLTGGMSMSDTKEQTYVDIAKKHYFAQQKMKNTELKSVRKMYQQAIKDIMNEEDEHCVHARLAVSTLVLALLLQRMQNVKGTRSVFNNFFHAAVIENREKDCACSAKVLQAYSLFEMSQGHSMKSLQLVTRAVRMDETLKPAVLGLEEVSI</sequence>
<keyword evidence="2" id="KW-0812">Transmembrane</keyword>
<accession>A0A7S4UMX5</accession>
<keyword evidence="2" id="KW-1133">Transmembrane helix</keyword>
<feature type="transmembrane region" description="Helical" evidence="2">
    <location>
        <begin position="21"/>
        <end position="43"/>
    </location>
</feature>
<evidence type="ECO:0000256" key="1">
    <source>
        <dbReference type="SAM" id="MobiDB-lite"/>
    </source>
</evidence>
<proteinExistence type="predicted"/>
<evidence type="ECO:0000256" key="2">
    <source>
        <dbReference type="SAM" id="Phobius"/>
    </source>
</evidence>
<dbReference type="AlphaFoldDB" id="A0A7S4UMX5"/>
<organism evidence="3">
    <name type="scientific">Ditylum brightwellii</name>
    <dbReference type="NCBI Taxonomy" id="49249"/>
    <lineage>
        <taxon>Eukaryota</taxon>
        <taxon>Sar</taxon>
        <taxon>Stramenopiles</taxon>
        <taxon>Ochrophyta</taxon>
        <taxon>Bacillariophyta</taxon>
        <taxon>Mediophyceae</taxon>
        <taxon>Lithodesmiophycidae</taxon>
        <taxon>Lithodesmiales</taxon>
        <taxon>Lithodesmiaceae</taxon>
        <taxon>Ditylum</taxon>
    </lineage>
</organism>
<protein>
    <submittedName>
        <fullName evidence="3">Uncharacterized protein</fullName>
    </submittedName>
</protein>
<feature type="compositionally biased region" description="Basic residues" evidence="1">
    <location>
        <begin position="91"/>
        <end position="100"/>
    </location>
</feature>
<dbReference type="EMBL" id="HBNS01000929">
    <property type="protein sequence ID" value="CAE4579262.1"/>
    <property type="molecule type" value="Transcribed_RNA"/>
</dbReference>
<feature type="region of interest" description="Disordered" evidence="1">
    <location>
        <begin position="91"/>
        <end position="125"/>
    </location>
</feature>
<keyword evidence="2" id="KW-0472">Membrane</keyword>
<gene>
    <name evidence="3" type="ORF">DBRI00130_LOCUS731</name>
</gene>